<evidence type="ECO:0000256" key="1">
    <source>
        <dbReference type="SAM" id="MobiDB-lite"/>
    </source>
</evidence>
<feature type="region of interest" description="Disordered" evidence="1">
    <location>
        <begin position="1"/>
        <end position="26"/>
    </location>
</feature>
<protein>
    <submittedName>
        <fullName evidence="2">Uncharacterized protein</fullName>
    </submittedName>
</protein>
<sequence length="72" mass="7835">MSTLPVVSTSTSQSKDSNMSNTSLPPAYSAIENTGALERPEGAGIRLLAGLKYSYFYIKSDGSMKFRIRRKG</sequence>
<dbReference type="STRING" id="1215338.A0A059JHY6"/>
<comment type="caution">
    <text evidence="2">The sequence shown here is derived from an EMBL/GenBank/DDBJ whole genome shotgun (WGS) entry which is preliminary data.</text>
</comment>
<dbReference type="EMBL" id="AOKY01000085">
    <property type="protein sequence ID" value="KDB27077.1"/>
    <property type="molecule type" value="Genomic_DNA"/>
</dbReference>
<accession>A0A059JHY6</accession>
<feature type="non-terminal residue" evidence="2">
    <location>
        <position position="72"/>
    </location>
</feature>
<dbReference type="AlphaFoldDB" id="A0A059JHY6"/>
<keyword evidence="3" id="KW-1185">Reference proteome</keyword>
<dbReference type="Proteomes" id="UP000024533">
    <property type="component" value="Unassembled WGS sequence"/>
</dbReference>
<name>A0A059JHY6_TRIIM</name>
<organism evidence="2 3">
    <name type="scientific">Trichophyton interdigitale (strain MR816)</name>
    <dbReference type="NCBI Taxonomy" id="1215338"/>
    <lineage>
        <taxon>Eukaryota</taxon>
        <taxon>Fungi</taxon>
        <taxon>Dikarya</taxon>
        <taxon>Ascomycota</taxon>
        <taxon>Pezizomycotina</taxon>
        <taxon>Eurotiomycetes</taxon>
        <taxon>Eurotiomycetidae</taxon>
        <taxon>Onygenales</taxon>
        <taxon>Arthrodermataceae</taxon>
        <taxon>Trichophyton</taxon>
    </lineage>
</organism>
<dbReference type="OrthoDB" id="10576123at2759"/>
<feature type="compositionally biased region" description="Polar residues" evidence="1">
    <location>
        <begin position="1"/>
        <end position="24"/>
    </location>
</feature>
<gene>
    <name evidence="2" type="ORF">H109_01095</name>
</gene>
<evidence type="ECO:0000313" key="3">
    <source>
        <dbReference type="Proteomes" id="UP000024533"/>
    </source>
</evidence>
<reference evidence="2 3" key="1">
    <citation type="submission" date="2014-02" db="EMBL/GenBank/DDBJ databases">
        <title>The Genome Sequence of Trichophyton interdigitale MR816.</title>
        <authorList>
            <consortium name="The Broad Institute Genomics Platform"/>
            <person name="Cuomo C.A."/>
            <person name="White T.C."/>
            <person name="Graser Y."/>
            <person name="Martinez-Rossi N."/>
            <person name="Heitman J."/>
            <person name="Young S.K."/>
            <person name="Zeng Q."/>
            <person name="Gargeya S."/>
            <person name="Abouelleil A."/>
            <person name="Alvarado L."/>
            <person name="Chapman S.B."/>
            <person name="Gainer-Dewar J."/>
            <person name="Goldberg J."/>
            <person name="Griggs A."/>
            <person name="Gujja S."/>
            <person name="Hansen M."/>
            <person name="Howarth C."/>
            <person name="Imamovic A."/>
            <person name="Larimer J."/>
            <person name="Martinez D."/>
            <person name="Murphy C."/>
            <person name="Pearson M.D."/>
            <person name="Persinoti G."/>
            <person name="Poon T."/>
            <person name="Priest M."/>
            <person name="Roberts A.D."/>
            <person name="Saif S."/>
            <person name="Shea T.D."/>
            <person name="Sykes S.N."/>
            <person name="Wortman J."/>
            <person name="Nusbaum C."/>
            <person name="Birren B."/>
        </authorList>
    </citation>
    <scope>NUCLEOTIDE SEQUENCE [LARGE SCALE GENOMIC DNA]</scope>
    <source>
        <strain evidence="2 3">MR816</strain>
    </source>
</reference>
<dbReference type="HOGENOM" id="CLU_2729381_0_0_1"/>
<proteinExistence type="predicted"/>
<evidence type="ECO:0000313" key="2">
    <source>
        <dbReference type="EMBL" id="KDB27077.1"/>
    </source>
</evidence>